<keyword evidence="3" id="KW-0408">Iron</keyword>
<keyword evidence="4" id="KW-0472">Membrane</keyword>
<dbReference type="Gene3D" id="1.10.630.10">
    <property type="entry name" value="Cytochrome P450"/>
    <property type="match status" value="1"/>
</dbReference>
<keyword evidence="4" id="KW-1133">Transmembrane helix</keyword>
<dbReference type="Proteomes" id="UP001055439">
    <property type="component" value="Chromosome 6"/>
</dbReference>
<proteinExistence type="inferred from homology"/>
<evidence type="ECO:0000256" key="4">
    <source>
        <dbReference type="SAM" id="Phobius"/>
    </source>
</evidence>
<evidence type="ECO:0000256" key="1">
    <source>
        <dbReference type="ARBA" id="ARBA00010617"/>
    </source>
</evidence>
<accession>A0A9E7GB75</accession>
<protein>
    <submittedName>
        <fullName evidence="5">Cytochrome P450</fullName>
    </submittedName>
</protein>
<keyword evidence="6" id="KW-1185">Reference proteome</keyword>
<feature type="transmembrane region" description="Helical" evidence="4">
    <location>
        <begin position="6"/>
        <end position="23"/>
    </location>
</feature>
<dbReference type="GO" id="GO:0020037">
    <property type="term" value="F:heme binding"/>
    <property type="evidence" value="ECO:0007669"/>
    <property type="project" value="InterPro"/>
</dbReference>
<dbReference type="GO" id="GO:0016705">
    <property type="term" value="F:oxidoreductase activity, acting on paired donors, with incorporation or reduction of molecular oxygen"/>
    <property type="evidence" value="ECO:0007669"/>
    <property type="project" value="InterPro"/>
</dbReference>
<dbReference type="GO" id="GO:0005506">
    <property type="term" value="F:iron ion binding"/>
    <property type="evidence" value="ECO:0007669"/>
    <property type="project" value="InterPro"/>
</dbReference>
<keyword evidence="2" id="KW-0479">Metal-binding</keyword>
<keyword evidence="4" id="KW-0812">Transmembrane</keyword>
<evidence type="ECO:0000313" key="6">
    <source>
        <dbReference type="Proteomes" id="UP001055439"/>
    </source>
</evidence>
<gene>
    <name evidence="5" type="ORF">MUK42_21926</name>
</gene>
<reference evidence="5" key="1">
    <citation type="submission" date="2022-05" db="EMBL/GenBank/DDBJ databases">
        <title>The Musa troglodytarum L. genome provides insights into the mechanism of non-climacteric behaviour and enrichment of carotenoids.</title>
        <authorList>
            <person name="Wang J."/>
        </authorList>
    </citation>
    <scope>NUCLEOTIDE SEQUENCE</scope>
    <source>
        <tissue evidence="5">Leaf</tissue>
    </source>
</reference>
<dbReference type="EMBL" id="CP097508">
    <property type="protein sequence ID" value="URE12346.1"/>
    <property type="molecule type" value="Genomic_DNA"/>
</dbReference>
<dbReference type="PANTHER" id="PTHR47955">
    <property type="entry name" value="CYTOCHROME P450 FAMILY 71 PROTEIN"/>
    <property type="match status" value="1"/>
</dbReference>
<sequence>MEESFSFTLFLVLILLLYLLFSAKKNNKKKNLPPSPPSVPFIGHLHHCRKPLHRCLARLTYH</sequence>
<dbReference type="AlphaFoldDB" id="A0A9E7GB75"/>
<name>A0A9E7GB75_9LILI</name>
<organism evidence="5 6">
    <name type="scientific">Musa troglodytarum</name>
    <name type="common">fe'i banana</name>
    <dbReference type="NCBI Taxonomy" id="320322"/>
    <lineage>
        <taxon>Eukaryota</taxon>
        <taxon>Viridiplantae</taxon>
        <taxon>Streptophyta</taxon>
        <taxon>Embryophyta</taxon>
        <taxon>Tracheophyta</taxon>
        <taxon>Spermatophyta</taxon>
        <taxon>Magnoliopsida</taxon>
        <taxon>Liliopsida</taxon>
        <taxon>Zingiberales</taxon>
        <taxon>Musaceae</taxon>
        <taxon>Musa</taxon>
    </lineage>
</organism>
<evidence type="ECO:0000256" key="3">
    <source>
        <dbReference type="ARBA" id="ARBA00023004"/>
    </source>
</evidence>
<evidence type="ECO:0000313" key="5">
    <source>
        <dbReference type="EMBL" id="URE12346.1"/>
    </source>
</evidence>
<evidence type="ECO:0000256" key="2">
    <source>
        <dbReference type="ARBA" id="ARBA00022723"/>
    </source>
</evidence>
<dbReference type="GO" id="GO:0004497">
    <property type="term" value="F:monooxygenase activity"/>
    <property type="evidence" value="ECO:0007669"/>
    <property type="project" value="InterPro"/>
</dbReference>
<comment type="similarity">
    <text evidence="1">Belongs to the cytochrome P450 family.</text>
</comment>
<dbReference type="InterPro" id="IPR036396">
    <property type="entry name" value="Cyt_P450_sf"/>
</dbReference>